<name>A0ABV8TTV7_9ACTN</name>
<feature type="compositionally biased region" description="Basic and acidic residues" evidence="5">
    <location>
        <begin position="40"/>
        <end position="52"/>
    </location>
</feature>
<evidence type="ECO:0000256" key="2">
    <source>
        <dbReference type="ARBA" id="ARBA00008814"/>
    </source>
</evidence>
<dbReference type="PROSITE" id="PS51257">
    <property type="entry name" value="PROKAR_LIPOPROTEIN"/>
    <property type="match status" value="1"/>
</dbReference>
<keyword evidence="8" id="KW-1185">Reference proteome</keyword>
<dbReference type="PANTHER" id="PTHR30532">
    <property type="entry name" value="IRON III DICITRATE-BINDING PERIPLASMIC PROTEIN"/>
    <property type="match status" value="1"/>
</dbReference>
<dbReference type="Pfam" id="PF01497">
    <property type="entry name" value="Peripla_BP_2"/>
    <property type="match status" value="1"/>
</dbReference>
<comment type="caution">
    <text evidence="7">The sequence shown here is derived from an EMBL/GenBank/DDBJ whole genome shotgun (WGS) entry which is preliminary data.</text>
</comment>
<evidence type="ECO:0000259" key="6">
    <source>
        <dbReference type="PROSITE" id="PS50983"/>
    </source>
</evidence>
<comment type="similarity">
    <text evidence="2">Belongs to the bacterial solute-binding protein 8 family.</text>
</comment>
<keyword evidence="3" id="KW-0813">Transport</keyword>
<organism evidence="7 8">
    <name type="scientific">Salininema proteolyticum</name>
    <dbReference type="NCBI Taxonomy" id="1607685"/>
    <lineage>
        <taxon>Bacteria</taxon>
        <taxon>Bacillati</taxon>
        <taxon>Actinomycetota</taxon>
        <taxon>Actinomycetes</taxon>
        <taxon>Glycomycetales</taxon>
        <taxon>Glycomycetaceae</taxon>
        <taxon>Salininema</taxon>
    </lineage>
</organism>
<feature type="domain" description="Fe/B12 periplasmic-binding" evidence="6">
    <location>
        <begin position="60"/>
        <end position="309"/>
    </location>
</feature>
<accession>A0ABV8TTV7</accession>
<evidence type="ECO:0000313" key="7">
    <source>
        <dbReference type="EMBL" id="MFC4333981.1"/>
    </source>
</evidence>
<dbReference type="CDD" id="cd01146">
    <property type="entry name" value="FhuD"/>
    <property type="match status" value="1"/>
</dbReference>
<reference evidence="8" key="1">
    <citation type="journal article" date="2019" name="Int. J. Syst. Evol. Microbiol.">
        <title>The Global Catalogue of Microorganisms (GCM) 10K type strain sequencing project: providing services to taxonomists for standard genome sequencing and annotation.</title>
        <authorList>
            <consortium name="The Broad Institute Genomics Platform"/>
            <consortium name="The Broad Institute Genome Sequencing Center for Infectious Disease"/>
            <person name="Wu L."/>
            <person name="Ma J."/>
        </authorList>
    </citation>
    <scope>NUCLEOTIDE SEQUENCE [LARGE SCALE GENOMIC DNA]</scope>
    <source>
        <strain evidence="8">IBRC-M 10908</strain>
    </source>
</reference>
<dbReference type="InterPro" id="IPR051313">
    <property type="entry name" value="Bact_iron-sidero_bind"/>
</dbReference>
<dbReference type="PANTHER" id="PTHR30532:SF25">
    <property type="entry name" value="IRON(III) DICITRATE-BINDING PERIPLASMIC PROTEIN"/>
    <property type="match status" value="1"/>
</dbReference>
<dbReference type="Gene3D" id="3.40.50.1980">
    <property type="entry name" value="Nitrogenase molybdenum iron protein domain"/>
    <property type="match status" value="2"/>
</dbReference>
<evidence type="ECO:0000256" key="4">
    <source>
        <dbReference type="ARBA" id="ARBA00022729"/>
    </source>
</evidence>
<dbReference type="PROSITE" id="PS50983">
    <property type="entry name" value="FE_B12_PBP"/>
    <property type="match status" value="1"/>
</dbReference>
<comment type="subcellular location">
    <subcellularLocation>
        <location evidence="1">Cell envelope</location>
    </subcellularLocation>
</comment>
<feature type="region of interest" description="Disordered" evidence="5">
    <location>
        <begin position="29"/>
        <end position="52"/>
    </location>
</feature>
<feature type="compositionally biased region" description="Low complexity" evidence="5">
    <location>
        <begin position="29"/>
        <end position="39"/>
    </location>
</feature>
<dbReference type="RefSeq" id="WP_380617718.1">
    <property type="nucleotide sequence ID" value="NZ_JBHSDK010000002.1"/>
</dbReference>
<gene>
    <name evidence="7" type="ORF">ACFPET_02070</name>
</gene>
<dbReference type="EMBL" id="JBHSDK010000002">
    <property type="protein sequence ID" value="MFC4333981.1"/>
    <property type="molecule type" value="Genomic_DNA"/>
</dbReference>
<protein>
    <submittedName>
        <fullName evidence="7">ABC transporter substrate-binding protein</fullName>
    </submittedName>
</protein>
<sequence length="309" mass="32541">MHDTPHRRTRAVGIAALSVIAALGFSACSGTGSSEGSSDTETRTFSHARGETEVPVDPQRVVVLEPVQLDTAMALGVTPVGAAVLNEKTGVPAYLGEDASDIEMVGTVPEPSVEAVAALEPDLILGTESRHSALYDQLSDITATAFMETQTDPWQDNVDFVAEALGDTEGADTLMADYEARCDEIAEEYGTEGKTAQLIRPRDAVLTLYGPGSFAGGTLECAGFTTPDHDWEDISLDISPENVLDAEADLVLVTTTDVDDPSTMPKSVSDNADALSNPHLVDRAFWITGVGPLGGMTVLDDLESILAES</sequence>
<dbReference type="SUPFAM" id="SSF53807">
    <property type="entry name" value="Helical backbone' metal receptor"/>
    <property type="match status" value="1"/>
</dbReference>
<evidence type="ECO:0000256" key="3">
    <source>
        <dbReference type="ARBA" id="ARBA00022448"/>
    </source>
</evidence>
<evidence type="ECO:0000256" key="1">
    <source>
        <dbReference type="ARBA" id="ARBA00004196"/>
    </source>
</evidence>
<dbReference type="Proteomes" id="UP001595823">
    <property type="component" value="Unassembled WGS sequence"/>
</dbReference>
<keyword evidence="4" id="KW-0732">Signal</keyword>
<proteinExistence type="inferred from homology"/>
<evidence type="ECO:0000256" key="5">
    <source>
        <dbReference type="SAM" id="MobiDB-lite"/>
    </source>
</evidence>
<evidence type="ECO:0000313" key="8">
    <source>
        <dbReference type="Proteomes" id="UP001595823"/>
    </source>
</evidence>
<dbReference type="InterPro" id="IPR002491">
    <property type="entry name" value="ABC_transptr_periplasmic_BD"/>
</dbReference>